<sequence>MHVFVVLLAGYYPVDGRYRENTRFSGDPEYLRSYTSDF</sequence>
<name>A0A8J2K1H9_9HEXA</name>
<keyword evidence="2" id="KW-1185">Reference proteome</keyword>
<comment type="caution">
    <text evidence="1">The sequence shown here is derived from an EMBL/GenBank/DDBJ whole genome shotgun (WGS) entry which is preliminary data.</text>
</comment>
<reference evidence="1" key="1">
    <citation type="submission" date="2021-06" db="EMBL/GenBank/DDBJ databases">
        <authorList>
            <person name="Hodson N. C."/>
            <person name="Mongue J. A."/>
            <person name="Jaron S. K."/>
        </authorList>
    </citation>
    <scope>NUCLEOTIDE SEQUENCE</scope>
</reference>
<evidence type="ECO:0000313" key="1">
    <source>
        <dbReference type="EMBL" id="CAG7728094.1"/>
    </source>
</evidence>
<proteinExistence type="predicted"/>
<evidence type="ECO:0000313" key="2">
    <source>
        <dbReference type="Proteomes" id="UP000708208"/>
    </source>
</evidence>
<accession>A0A8J2K1H9</accession>
<feature type="non-terminal residue" evidence="1">
    <location>
        <position position="38"/>
    </location>
</feature>
<dbReference type="AlphaFoldDB" id="A0A8J2K1H9"/>
<organism evidence="1 2">
    <name type="scientific">Allacma fusca</name>
    <dbReference type="NCBI Taxonomy" id="39272"/>
    <lineage>
        <taxon>Eukaryota</taxon>
        <taxon>Metazoa</taxon>
        <taxon>Ecdysozoa</taxon>
        <taxon>Arthropoda</taxon>
        <taxon>Hexapoda</taxon>
        <taxon>Collembola</taxon>
        <taxon>Symphypleona</taxon>
        <taxon>Sminthuridae</taxon>
        <taxon>Allacma</taxon>
    </lineage>
</organism>
<protein>
    <submittedName>
        <fullName evidence="1">Uncharacterized protein</fullName>
    </submittedName>
</protein>
<dbReference type="Proteomes" id="UP000708208">
    <property type="component" value="Unassembled WGS sequence"/>
</dbReference>
<dbReference type="EMBL" id="CAJVCH010158445">
    <property type="protein sequence ID" value="CAG7728094.1"/>
    <property type="molecule type" value="Genomic_DNA"/>
</dbReference>
<gene>
    <name evidence="1" type="ORF">AFUS01_LOCUS16900</name>
</gene>